<reference evidence="6 7" key="1">
    <citation type="submission" date="2021-12" db="EMBL/GenBank/DDBJ databases">
        <title>Complete genome sequence of Phytobacter diazotrophicus TA9734.</title>
        <authorList>
            <person name="Kubota H."/>
            <person name="Nakayama Y."/>
            <person name="Ariyoshi T."/>
        </authorList>
    </citation>
    <scope>NUCLEOTIDE SEQUENCE [LARGE SCALE GENOMIC DNA]</scope>
    <source>
        <strain evidence="6 7">TA9734</strain>
    </source>
</reference>
<evidence type="ECO:0000256" key="2">
    <source>
        <dbReference type="ARBA" id="ARBA00022963"/>
    </source>
</evidence>
<evidence type="ECO:0000313" key="7">
    <source>
        <dbReference type="Proteomes" id="UP001320460"/>
    </source>
</evidence>
<organism evidence="6 7">
    <name type="scientific">Phytobacter diazotrophicus</name>
    <dbReference type="NCBI Taxonomy" id="395631"/>
    <lineage>
        <taxon>Bacteria</taxon>
        <taxon>Pseudomonadati</taxon>
        <taxon>Pseudomonadota</taxon>
        <taxon>Gammaproteobacteria</taxon>
        <taxon>Enterobacterales</taxon>
        <taxon>Enterobacteriaceae</taxon>
        <taxon>Phytobacter</taxon>
    </lineage>
</organism>
<dbReference type="RefSeq" id="WP_125125553.1">
    <property type="nucleotide sequence ID" value="NZ_AP025334.1"/>
</dbReference>
<accession>A0ABM7W246</accession>
<keyword evidence="7" id="KW-1185">Reference proteome</keyword>
<dbReference type="SUPFAM" id="SSF53474">
    <property type="entry name" value="alpha/beta-Hydrolases"/>
    <property type="match status" value="1"/>
</dbReference>
<feature type="chain" id="PRO_5047162224" description="PET hydrolase/cutinase-like domain-containing protein" evidence="4">
    <location>
        <begin position="21"/>
        <end position="354"/>
    </location>
</feature>
<keyword evidence="2" id="KW-0442">Lipid degradation</keyword>
<sequence>MYRRLTLLLLTLLISYSAYANVGLRQLQINENSNRPLDIALWYPTTDTGKIERIGENAVFHGIPALRNAKPTARQHPLLLLSHGYGGNWRNLNWLAQGMASQGYIVAAVDHPGTTTRNKEEVAAQQLWERPRDLIAMLDYLSDTPAIAGAVDPERIAAVGHSLGGWTVMELAGAQFSAPRFLKDCETHPALGACKLKHVLGIDKPESLAPLAASQRDVRIKAVISLDLGLARGFTPESLAQVSVPVLVMGAQADSDDVPAHLESGYLFTALAQGDRHLVSVTGATHFSFMQECKPGAVAMIEAAEPGEGIVCRDGGQLSRQAIHQQLFTQMSQFLNQSLNDSPQHGENRQDSSR</sequence>
<proteinExistence type="predicted"/>
<dbReference type="InterPro" id="IPR016986">
    <property type="entry name" value="UCP031982_abhydr"/>
</dbReference>
<dbReference type="PANTHER" id="PTHR10272">
    <property type="entry name" value="PLATELET-ACTIVATING FACTOR ACETYLHYDROLASE"/>
    <property type="match status" value="1"/>
</dbReference>
<keyword evidence="4" id="KW-0732">Signal</keyword>
<evidence type="ECO:0000259" key="5">
    <source>
        <dbReference type="Pfam" id="PF12740"/>
    </source>
</evidence>
<dbReference type="PIRSF" id="PIRSF031982">
    <property type="entry name" value="UCP031982_abhydr"/>
    <property type="match status" value="1"/>
</dbReference>
<evidence type="ECO:0000256" key="1">
    <source>
        <dbReference type="ARBA" id="ARBA00022801"/>
    </source>
</evidence>
<name>A0ABM7W246_9ENTR</name>
<dbReference type="InterPro" id="IPR029058">
    <property type="entry name" value="AB_hydrolase_fold"/>
</dbReference>
<dbReference type="EMBL" id="AP025334">
    <property type="protein sequence ID" value="BDD53639.1"/>
    <property type="molecule type" value="Genomic_DNA"/>
</dbReference>
<gene>
    <name evidence="6" type="ORF">PDTA9734_51260</name>
</gene>
<dbReference type="Pfam" id="PF12740">
    <property type="entry name" value="PETase"/>
    <property type="match status" value="1"/>
</dbReference>
<protein>
    <recommendedName>
        <fullName evidence="5">PET hydrolase/cutinase-like domain-containing protein</fullName>
    </recommendedName>
</protein>
<dbReference type="Proteomes" id="UP001320460">
    <property type="component" value="Chromosome"/>
</dbReference>
<dbReference type="InterPro" id="IPR041127">
    <property type="entry name" value="PET_hydrolase/cutinase-like"/>
</dbReference>
<keyword evidence="1" id="KW-0378">Hydrolase</keyword>
<dbReference type="PANTHER" id="PTHR10272:SF0">
    <property type="entry name" value="PLATELET-ACTIVATING FACTOR ACETYLHYDROLASE"/>
    <property type="match status" value="1"/>
</dbReference>
<keyword evidence="3" id="KW-0443">Lipid metabolism</keyword>
<feature type="domain" description="PET hydrolase/cutinase-like" evidence="5">
    <location>
        <begin position="79"/>
        <end position="172"/>
    </location>
</feature>
<evidence type="ECO:0000313" key="6">
    <source>
        <dbReference type="EMBL" id="BDD53639.1"/>
    </source>
</evidence>
<feature type="signal peptide" evidence="4">
    <location>
        <begin position="1"/>
        <end position="20"/>
    </location>
</feature>
<evidence type="ECO:0000256" key="3">
    <source>
        <dbReference type="ARBA" id="ARBA00023098"/>
    </source>
</evidence>
<dbReference type="Gene3D" id="3.40.50.1820">
    <property type="entry name" value="alpha/beta hydrolase"/>
    <property type="match status" value="1"/>
</dbReference>
<evidence type="ECO:0000256" key="4">
    <source>
        <dbReference type="SAM" id="SignalP"/>
    </source>
</evidence>